<dbReference type="CDD" id="cd05931">
    <property type="entry name" value="FAAL"/>
    <property type="match status" value="1"/>
</dbReference>
<evidence type="ECO:0000259" key="6">
    <source>
        <dbReference type="Pfam" id="PF23024"/>
    </source>
</evidence>
<keyword evidence="2" id="KW-0436">Ligase</keyword>
<evidence type="ECO:0000313" key="7">
    <source>
        <dbReference type="EMBL" id="SDQ61245.1"/>
    </source>
</evidence>
<dbReference type="GO" id="GO:0006633">
    <property type="term" value="P:fatty acid biosynthetic process"/>
    <property type="evidence" value="ECO:0007669"/>
    <property type="project" value="TreeGrafter"/>
</dbReference>
<dbReference type="GO" id="GO:0070566">
    <property type="term" value="F:adenylyltransferase activity"/>
    <property type="evidence" value="ECO:0007669"/>
    <property type="project" value="TreeGrafter"/>
</dbReference>
<dbReference type="FunFam" id="3.40.50.12780:FF:000013">
    <property type="entry name" value="Long-chain-fatty-acid--AMP ligase FadD32"/>
    <property type="match status" value="1"/>
</dbReference>
<proteinExistence type="inferred from homology"/>
<keyword evidence="3" id="KW-0276">Fatty acid metabolism</keyword>
<dbReference type="AlphaFoldDB" id="A0A1H1CAK5"/>
<organism evidence="7 8">
    <name type="scientific">Tsukamurella pulmonis</name>
    <dbReference type="NCBI Taxonomy" id="47312"/>
    <lineage>
        <taxon>Bacteria</taxon>
        <taxon>Bacillati</taxon>
        <taxon>Actinomycetota</taxon>
        <taxon>Actinomycetes</taxon>
        <taxon>Mycobacteriales</taxon>
        <taxon>Tsukamurellaceae</taxon>
        <taxon>Tsukamurella</taxon>
    </lineage>
</organism>
<dbReference type="GO" id="GO:0071766">
    <property type="term" value="P:Actinobacterium-type cell wall biogenesis"/>
    <property type="evidence" value="ECO:0007669"/>
    <property type="project" value="UniProtKB-ARBA"/>
</dbReference>
<dbReference type="GO" id="GO:0005886">
    <property type="term" value="C:plasma membrane"/>
    <property type="evidence" value="ECO:0007669"/>
    <property type="project" value="TreeGrafter"/>
</dbReference>
<dbReference type="SUPFAM" id="SSF56801">
    <property type="entry name" value="Acetyl-CoA synthetase-like"/>
    <property type="match status" value="1"/>
</dbReference>
<accession>A0A1H1CAK5</accession>
<feature type="domain" description="AMP-binding enzyme C-terminal" evidence="6">
    <location>
        <begin position="471"/>
        <end position="583"/>
    </location>
</feature>
<dbReference type="NCBIfam" id="NF004509">
    <property type="entry name" value="PRK05850.1"/>
    <property type="match status" value="1"/>
</dbReference>
<dbReference type="InterPro" id="IPR040097">
    <property type="entry name" value="FAAL/FAAC"/>
</dbReference>
<keyword evidence="8" id="KW-1185">Reference proteome</keyword>
<dbReference type="RefSeq" id="WP_068533160.1">
    <property type="nucleotide sequence ID" value="NZ_FNLF01000002.1"/>
</dbReference>
<dbReference type="InterPro" id="IPR045851">
    <property type="entry name" value="AMP-bd_C_sf"/>
</dbReference>
<dbReference type="Gene3D" id="3.30.300.30">
    <property type="match status" value="1"/>
</dbReference>
<dbReference type="InterPro" id="IPR042099">
    <property type="entry name" value="ANL_N_sf"/>
</dbReference>
<dbReference type="Gene3D" id="3.40.50.12780">
    <property type="entry name" value="N-terminal domain of ligase-like"/>
    <property type="match status" value="1"/>
</dbReference>
<dbReference type="Pfam" id="PF23024">
    <property type="entry name" value="AMP-dom_DIP2-like"/>
    <property type="match status" value="1"/>
</dbReference>
<evidence type="ECO:0000259" key="5">
    <source>
        <dbReference type="Pfam" id="PF00501"/>
    </source>
</evidence>
<dbReference type="PANTHER" id="PTHR22754:SF32">
    <property type="entry name" value="DISCO-INTERACTING PROTEIN 2"/>
    <property type="match status" value="1"/>
</dbReference>
<feature type="domain" description="AMP-dependent synthetase/ligase" evidence="5">
    <location>
        <begin position="15"/>
        <end position="423"/>
    </location>
</feature>
<comment type="similarity">
    <text evidence="1">Belongs to the ATP-dependent AMP-binding enzyme family.</text>
</comment>
<dbReference type="EMBL" id="FNLF01000002">
    <property type="protein sequence ID" value="SDQ61245.1"/>
    <property type="molecule type" value="Genomic_DNA"/>
</dbReference>
<keyword evidence="4" id="KW-0443">Lipid metabolism</keyword>
<dbReference type="STRING" id="47312.SAMN04489765_1112"/>
<gene>
    <name evidence="7" type="ORF">SAMN04489765_1112</name>
</gene>
<dbReference type="FunFam" id="3.30.300.30:FF:000016">
    <property type="entry name" value="Fatty-acid-CoA ligase FadD26"/>
    <property type="match status" value="1"/>
</dbReference>
<protein>
    <submittedName>
        <fullName evidence="7">Long chain fatty acid CoA FadD26</fullName>
    </submittedName>
</protein>
<evidence type="ECO:0000313" key="8">
    <source>
        <dbReference type="Proteomes" id="UP000183053"/>
    </source>
</evidence>
<sequence>MSADSRSEELIPVALERRSRTQADEPAFTFVDYDVDPDGFFETLTWSELYQRVQVVAAELLRHGVAGDRVAILAPQSMDYIVGFLGALEAGFIAVPLSVPLFGAHDERASKVLENCEPVAVFTTTTAIDAVLPSVNAVAGRAITVIELDALDYDSPAGAYRTEHSGARPALLQYTSGSTGTPSGVMVTHRNVALNIDQIVVDQFADLGGQPTEETTLVSWLPFFHDLGLMLGIMAPVGTGRHAVVTSPVSFLQKPSRWIRLLAMYSGAHSAAPNFAFDLAARRTRDEDLEGLSLERVHGIMNAAERVQPATVRRFNERFAQFGLREGVQLPAYGLAEATLYVSSLEPGRELPIVAFDLEKLAAGYALRVEAAVDGDDASVQVGLGSPRSTVFRVVDPETCIESPEGRVGEIWAHGENIAAGYWRDPVRTEKVFHGRLTEPSEGTPEGPWMRTGDLGVMFEGDLFIVGRIKDLIIIDGRNHYPDDIEATVSAHTGARTAALAIAGEGTEGLVVVAELRRLPADPAEVADLVRDVRSRVTTAIAQKHALRVVDVALVPQGAIPITTSGKTRRQETANLYRSGSLQRLGEAQ</sequence>
<evidence type="ECO:0000256" key="4">
    <source>
        <dbReference type="ARBA" id="ARBA00023098"/>
    </source>
</evidence>
<name>A0A1H1CAK5_9ACTN</name>
<dbReference type="InterPro" id="IPR025110">
    <property type="entry name" value="AMP-bd_C"/>
</dbReference>
<evidence type="ECO:0000256" key="1">
    <source>
        <dbReference type="ARBA" id="ARBA00006432"/>
    </source>
</evidence>
<dbReference type="Proteomes" id="UP000183053">
    <property type="component" value="Unassembled WGS sequence"/>
</dbReference>
<dbReference type="InterPro" id="IPR000873">
    <property type="entry name" value="AMP-dep_synth/lig_dom"/>
</dbReference>
<dbReference type="GO" id="GO:0016874">
    <property type="term" value="F:ligase activity"/>
    <property type="evidence" value="ECO:0007669"/>
    <property type="project" value="UniProtKB-KW"/>
</dbReference>
<evidence type="ECO:0000256" key="3">
    <source>
        <dbReference type="ARBA" id="ARBA00022832"/>
    </source>
</evidence>
<dbReference type="PANTHER" id="PTHR22754">
    <property type="entry name" value="DISCO-INTERACTING PROTEIN 2 DIP2 -RELATED"/>
    <property type="match status" value="1"/>
</dbReference>
<evidence type="ECO:0000256" key="2">
    <source>
        <dbReference type="ARBA" id="ARBA00022598"/>
    </source>
</evidence>
<dbReference type="Pfam" id="PF00501">
    <property type="entry name" value="AMP-binding"/>
    <property type="match status" value="1"/>
</dbReference>
<reference evidence="8" key="1">
    <citation type="submission" date="2016-10" db="EMBL/GenBank/DDBJ databases">
        <authorList>
            <person name="Varghese N."/>
            <person name="Submissions S."/>
        </authorList>
    </citation>
    <scope>NUCLEOTIDE SEQUENCE [LARGE SCALE GENOMIC DNA]</scope>
    <source>
        <strain evidence="8">DSM 44142</strain>
    </source>
</reference>